<evidence type="ECO:0000256" key="1">
    <source>
        <dbReference type="SAM" id="MobiDB-lite"/>
    </source>
</evidence>
<dbReference type="OrthoDB" id="3245657at2759"/>
<organism evidence="4 5">
    <name type="scientific">Phanerochaete carnosa (strain HHB-10118-sp)</name>
    <name type="common">White-rot fungus</name>
    <name type="synonym">Peniophora carnosa</name>
    <dbReference type="NCBI Taxonomy" id="650164"/>
    <lineage>
        <taxon>Eukaryota</taxon>
        <taxon>Fungi</taxon>
        <taxon>Dikarya</taxon>
        <taxon>Basidiomycota</taxon>
        <taxon>Agaricomycotina</taxon>
        <taxon>Agaricomycetes</taxon>
        <taxon>Polyporales</taxon>
        <taxon>Phanerochaetaceae</taxon>
        <taxon>Phanerochaete</taxon>
    </lineage>
</organism>
<dbReference type="KEGG" id="pco:PHACADRAFT_262682"/>
<keyword evidence="3" id="KW-0732">Signal</keyword>
<keyword evidence="2" id="KW-0472">Membrane</keyword>
<dbReference type="Gene3D" id="2.60.120.260">
    <property type="entry name" value="Galactose-binding domain-like"/>
    <property type="match status" value="1"/>
</dbReference>
<dbReference type="RefSeq" id="XP_007399951.1">
    <property type="nucleotide sequence ID" value="XM_007399889.1"/>
</dbReference>
<keyword evidence="2" id="KW-1133">Transmembrane helix</keyword>
<evidence type="ECO:0000313" key="4">
    <source>
        <dbReference type="EMBL" id="EKM52174.1"/>
    </source>
</evidence>
<evidence type="ECO:0000256" key="2">
    <source>
        <dbReference type="SAM" id="Phobius"/>
    </source>
</evidence>
<dbReference type="Proteomes" id="UP000008370">
    <property type="component" value="Unassembled WGS sequence"/>
</dbReference>
<sequence>MRSRVGIVLSLSLLWASLRASALTLVNITVDDNDPSVIYAPSDDWSFGPSCSTCTARVDASQAFNGTWHDTLFSPSDPSEDETQTAELSFIGSAIYVYGILSNAMNNPSGNADQVFFVDGVRAGNFTHTPSGDGSFEYSVLLFSAQLPNGSHNLTLQNGQPTDVSSLILLDYFVYTTAGIVTAPSSSSNSISTSASTSVASTGQVVSSTPSSPPAASSSASGNASGSSASRRRTIIIVVVVICIAVVALLALFVLLRHRRFSRRNMTDPSAFPPEAFSINPTIRDGCLCAAQRCSPVPQHTDRGVSSGKLCCPADGRERVLSRATSGYAHGRASSIISVAHRHRVSACAWTCASRHNALRTRGWGVLACHVLTLLVGRGAARLVSCVRAHGRADGRRVRGRAAAVRSGYSWRGGCVAE</sequence>
<protein>
    <submittedName>
        <fullName evidence="4">Uncharacterized protein</fullName>
    </submittedName>
</protein>
<name>K5VZX0_PHACS</name>
<dbReference type="HOGENOM" id="CLU_657387_0_0_1"/>
<dbReference type="EMBL" id="JH930476">
    <property type="protein sequence ID" value="EKM52174.1"/>
    <property type="molecule type" value="Genomic_DNA"/>
</dbReference>
<dbReference type="GeneID" id="18918351"/>
<evidence type="ECO:0000256" key="3">
    <source>
        <dbReference type="SAM" id="SignalP"/>
    </source>
</evidence>
<proteinExistence type="predicted"/>
<feature type="chain" id="PRO_5003885194" evidence="3">
    <location>
        <begin position="23"/>
        <end position="418"/>
    </location>
</feature>
<feature type="transmembrane region" description="Helical" evidence="2">
    <location>
        <begin position="235"/>
        <end position="256"/>
    </location>
</feature>
<keyword evidence="5" id="KW-1185">Reference proteome</keyword>
<dbReference type="STRING" id="650164.K5VZX0"/>
<keyword evidence="2" id="KW-0812">Transmembrane</keyword>
<accession>K5VZX0</accession>
<reference evidence="4 5" key="1">
    <citation type="journal article" date="2012" name="BMC Genomics">
        <title>Comparative genomics of the white-rot fungi, Phanerochaete carnosa and P. chrysosporium, to elucidate the genetic basis of the distinct wood types they colonize.</title>
        <authorList>
            <person name="Suzuki H."/>
            <person name="MacDonald J."/>
            <person name="Syed K."/>
            <person name="Salamov A."/>
            <person name="Hori C."/>
            <person name="Aerts A."/>
            <person name="Henrissat B."/>
            <person name="Wiebenga A."/>
            <person name="vanKuyk P.A."/>
            <person name="Barry K."/>
            <person name="Lindquist E."/>
            <person name="LaButti K."/>
            <person name="Lapidus A."/>
            <person name="Lucas S."/>
            <person name="Coutinho P."/>
            <person name="Gong Y."/>
            <person name="Samejima M."/>
            <person name="Mahadevan R."/>
            <person name="Abou-Zaid M."/>
            <person name="de Vries R.P."/>
            <person name="Igarashi K."/>
            <person name="Yadav J.S."/>
            <person name="Grigoriev I.V."/>
            <person name="Master E.R."/>
        </authorList>
    </citation>
    <scope>NUCLEOTIDE SEQUENCE [LARGE SCALE GENOMIC DNA]</scope>
    <source>
        <strain evidence="4 5">HHB-10118-sp</strain>
    </source>
</reference>
<dbReference type="AlphaFoldDB" id="K5VZX0"/>
<feature type="region of interest" description="Disordered" evidence="1">
    <location>
        <begin position="203"/>
        <end position="227"/>
    </location>
</feature>
<feature type="signal peptide" evidence="3">
    <location>
        <begin position="1"/>
        <end position="22"/>
    </location>
</feature>
<dbReference type="InParanoid" id="K5VZX0"/>
<gene>
    <name evidence="4" type="ORF">PHACADRAFT_262682</name>
</gene>
<evidence type="ECO:0000313" key="5">
    <source>
        <dbReference type="Proteomes" id="UP000008370"/>
    </source>
</evidence>